<feature type="transmembrane region" description="Helical" evidence="9">
    <location>
        <begin position="12"/>
        <end position="34"/>
    </location>
</feature>
<dbReference type="InterPro" id="IPR003660">
    <property type="entry name" value="HAMP_dom"/>
</dbReference>
<dbReference type="InterPro" id="IPR004090">
    <property type="entry name" value="Chemotax_Me-accpt_rcpt"/>
</dbReference>
<accession>A0A3P3QSJ5</accession>
<dbReference type="Pfam" id="PF00015">
    <property type="entry name" value="MCPsignal"/>
    <property type="match status" value="1"/>
</dbReference>
<keyword evidence="13" id="KW-1185">Reference proteome</keyword>
<reference evidence="12 13" key="1">
    <citation type="submission" date="2018-11" db="EMBL/GenBank/DDBJ databases">
        <title>Draft genome analysis of Rheinheimera mesophila isolated from an industrial waste site.</title>
        <authorList>
            <person name="Yu Q."/>
            <person name="Qi Y."/>
            <person name="Zhang H."/>
            <person name="Lu Y."/>
            <person name="Pu J."/>
        </authorList>
    </citation>
    <scope>NUCLEOTIDE SEQUENCE [LARGE SCALE GENOMIC DNA]</scope>
    <source>
        <strain evidence="12 13">IITR13</strain>
    </source>
</reference>
<dbReference type="EMBL" id="RRCF01000001">
    <property type="protein sequence ID" value="RRJ23499.1"/>
    <property type="molecule type" value="Genomic_DNA"/>
</dbReference>
<dbReference type="Pfam" id="PF00672">
    <property type="entry name" value="HAMP"/>
    <property type="match status" value="1"/>
</dbReference>
<dbReference type="RefSeq" id="WP_046518182.1">
    <property type="nucleotide sequence ID" value="NZ_LAVS01000001.1"/>
</dbReference>
<dbReference type="PRINTS" id="PR00260">
    <property type="entry name" value="CHEMTRNSDUCR"/>
</dbReference>
<dbReference type="Proteomes" id="UP000276260">
    <property type="component" value="Unassembled WGS sequence"/>
</dbReference>
<feature type="domain" description="HAMP" evidence="11">
    <location>
        <begin position="206"/>
        <end position="260"/>
    </location>
</feature>
<keyword evidence="5 7" id="KW-0807">Transducer</keyword>
<dbReference type="CDD" id="cd06225">
    <property type="entry name" value="HAMP"/>
    <property type="match status" value="1"/>
</dbReference>
<dbReference type="FunFam" id="1.10.287.950:FF:000001">
    <property type="entry name" value="Methyl-accepting chemotaxis sensory transducer"/>
    <property type="match status" value="1"/>
</dbReference>
<keyword evidence="2 9" id="KW-0812">Transmembrane</keyword>
<dbReference type="AlphaFoldDB" id="A0A3P3QSJ5"/>
<feature type="transmembrane region" description="Helical" evidence="9">
    <location>
        <begin position="183"/>
        <end position="204"/>
    </location>
</feature>
<dbReference type="Gene3D" id="1.10.287.950">
    <property type="entry name" value="Methyl-accepting chemotaxis protein"/>
    <property type="match status" value="1"/>
</dbReference>
<comment type="caution">
    <text evidence="12">The sequence shown here is derived from an EMBL/GenBank/DDBJ whole genome shotgun (WGS) entry which is preliminary data.</text>
</comment>
<evidence type="ECO:0000313" key="13">
    <source>
        <dbReference type="Proteomes" id="UP000276260"/>
    </source>
</evidence>
<evidence type="ECO:0000256" key="3">
    <source>
        <dbReference type="ARBA" id="ARBA00022989"/>
    </source>
</evidence>
<name>A0A3P3QSJ5_9GAMM</name>
<dbReference type="SMART" id="SM00283">
    <property type="entry name" value="MA"/>
    <property type="match status" value="1"/>
</dbReference>
<evidence type="ECO:0000256" key="5">
    <source>
        <dbReference type="ARBA" id="ARBA00023224"/>
    </source>
</evidence>
<feature type="region of interest" description="Disordered" evidence="8">
    <location>
        <begin position="282"/>
        <end position="319"/>
    </location>
</feature>
<dbReference type="GO" id="GO:0006935">
    <property type="term" value="P:chemotaxis"/>
    <property type="evidence" value="ECO:0007669"/>
    <property type="project" value="InterPro"/>
</dbReference>
<evidence type="ECO:0000256" key="1">
    <source>
        <dbReference type="ARBA" id="ARBA00004141"/>
    </source>
</evidence>
<dbReference type="PROSITE" id="PS50885">
    <property type="entry name" value="HAMP"/>
    <property type="match status" value="1"/>
</dbReference>
<comment type="similarity">
    <text evidence="6">Belongs to the methyl-accepting chemotaxis (MCP) protein family.</text>
</comment>
<comment type="subcellular location">
    <subcellularLocation>
        <location evidence="1">Membrane</location>
        <topology evidence="1">Multi-pass membrane protein</topology>
    </subcellularLocation>
</comment>
<sequence>MLKYLSLLKKIWLIIAIAILAFLIVLTSSIYFTARNADSIVLIKDKMYDSSKLASQTVVEFNAVEEFFTQSVSLSDPDILSTAKATEERVVANLARLKKLDTANQKQLETLEQNFSAYAEAAAQIAQSMIDGTLDMNAAQSIIQNKTALYETAKSGFVAYEKQTDDNFQQILVDMSASSERSVLIIVLSGTVLLIIMAVVGHVIGRNISKTANNLASSLQVLASGKGSLSSRLSIDSEDEFGAVARNFNEFIALLQSSFVAIAHLVDPVSRTADELARGMRELDSMTSQQKNDADTVSHSMEEMQSSVKDISQSANAASGSANDASRLAKLGYEKTTSSVQASKDLAGEIAQTSTVITDLAKQTQEVGGILKSINDIADQTNLLALNAAIEAARAGEQGRGFAVVADEVRLLSSRTASSVTTIRDLLGKLTQNVDSAVRLMDQAVTKANNSAVLSAEAGSSIELINQEIDKINMVNAQIATATEQQTMVASLVLDNTHQMADSFSRTIQVQNTVADISDQLRALAQELNTVSSKFRE</sequence>
<feature type="domain" description="Methyl-accepting transducer" evidence="10">
    <location>
        <begin position="265"/>
        <end position="501"/>
    </location>
</feature>
<evidence type="ECO:0000256" key="4">
    <source>
        <dbReference type="ARBA" id="ARBA00023136"/>
    </source>
</evidence>
<dbReference type="GO" id="GO:0016020">
    <property type="term" value="C:membrane"/>
    <property type="evidence" value="ECO:0007669"/>
    <property type="project" value="UniProtKB-SubCell"/>
</dbReference>
<dbReference type="PANTHER" id="PTHR32089:SF119">
    <property type="entry name" value="METHYL-ACCEPTING CHEMOTAXIS PROTEIN CTPL"/>
    <property type="match status" value="1"/>
</dbReference>
<evidence type="ECO:0000256" key="2">
    <source>
        <dbReference type="ARBA" id="ARBA00022692"/>
    </source>
</evidence>
<dbReference type="SMART" id="SM00304">
    <property type="entry name" value="HAMP"/>
    <property type="match status" value="1"/>
</dbReference>
<evidence type="ECO:0000256" key="7">
    <source>
        <dbReference type="PROSITE-ProRule" id="PRU00284"/>
    </source>
</evidence>
<evidence type="ECO:0000313" key="12">
    <source>
        <dbReference type="EMBL" id="RRJ23499.1"/>
    </source>
</evidence>
<dbReference type="GO" id="GO:0004888">
    <property type="term" value="F:transmembrane signaling receptor activity"/>
    <property type="evidence" value="ECO:0007669"/>
    <property type="project" value="InterPro"/>
</dbReference>
<evidence type="ECO:0000256" key="8">
    <source>
        <dbReference type="SAM" id="MobiDB-lite"/>
    </source>
</evidence>
<evidence type="ECO:0000256" key="9">
    <source>
        <dbReference type="SAM" id="Phobius"/>
    </source>
</evidence>
<evidence type="ECO:0000259" key="11">
    <source>
        <dbReference type="PROSITE" id="PS50885"/>
    </source>
</evidence>
<feature type="compositionally biased region" description="Basic and acidic residues" evidence="8">
    <location>
        <begin position="292"/>
        <end position="302"/>
    </location>
</feature>
<gene>
    <name evidence="12" type="ORF">EIK76_05380</name>
</gene>
<organism evidence="12 13">
    <name type="scientific">Rheinheimera mesophila</name>
    <dbReference type="NCBI Taxonomy" id="1547515"/>
    <lineage>
        <taxon>Bacteria</taxon>
        <taxon>Pseudomonadati</taxon>
        <taxon>Pseudomonadota</taxon>
        <taxon>Gammaproteobacteria</taxon>
        <taxon>Chromatiales</taxon>
        <taxon>Chromatiaceae</taxon>
        <taxon>Rheinheimera</taxon>
    </lineage>
</organism>
<keyword evidence="4 9" id="KW-0472">Membrane</keyword>
<dbReference type="PANTHER" id="PTHR32089">
    <property type="entry name" value="METHYL-ACCEPTING CHEMOTAXIS PROTEIN MCPB"/>
    <property type="match status" value="1"/>
</dbReference>
<evidence type="ECO:0000256" key="6">
    <source>
        <dbReference type="ARBA" id="ARBA00029447"/>
    </source>
</evidence>
<dbReference type="SUPFAM" id="SSF58104">
    <property type="entry name" value="Methyl-accepting chemotaxis protein (MCP) signaling domain"/>
    <property type="match status" value="1"/>
</dbReference>
<dbReference type="PROSITE" id="PS50111">
    <property type="entry name" value="CHEMOTAXIS_TRANSDUC_2"/>
    <property type="match status" value="1"/>
</dbReference>
<keyword evidence="3 9" id="KW-1133">Transmembrane helix</keyword>
<proteinExistence type="inferred from homology"/>
<dbReference type="OrthoDB" id="9177152at2"/>
<protein>
    <submittedName>
        <fullName evidence="12">Methyl-accepting chemotaxis protein</fullName>
    </submittedName>
</protein>
<dbReference type="GO" id="GO:0007165">
    <property type="term" value="P:signal transduction"/>
    <property type="evidence" value="ECO:0007669"/>
    <property type="project" value="UniProtKB-KW"/>
</dbReference>
<dbReference type="InterPro" id="IPR004089">
    <property type="entry name" value="MCPsignal_dom"/>
</dbReference>
<evidence type="ECO:0000259" key="10">
    <source>
        <dbReference type="PROSITE" id="PS50111"/>
    </source>
</evidence>